<dbReference type="Pfam" id="PF00014">
    <property type="entry name" value="Kunitz_BPTI"/>
    <property type="match status" value="3"/>
</dbReference>
<protein>
    <submittedName>
        <fullName evidence="3">BPTI/Kunitz inhibitor domain-containing protein</fullName>
    </submittedName>
</protein>
<organism evidence="2 3">
    <name type="scientific">Panagrolaimus davidi</name>
    <dbReference type="NCBI Taxonomy" id="227884"/>
    <lineage>
        <taxon>Eukaryota</taxon>
        <taxon>Metazoa</taxon>
        <taxon>Ecdysozoa</taxon>
        <taxon>Nematoda</taxon>
        <taxon>Chromadorea</taxon>
        <taxon>Rhabditida</taxon>
        <taxon>Tylenchina</taxon>
        <taxon>Panagrolaimomorpha</taxon>
        <taxon>Panagrolaimoidea</taxon>
        <taxon>Panagrolaimidae</taxon>
        <taxon>Panagrolaimus</taxon>
    </lineage>
</organism>
<dbReference type="SMART" id="SM00131">
    <property type="entry name" value="KU"/>
    <property type="match status" value="2"/>
</dbReference>
<dbReference type="InterPro" id="IPR036880">
    <property type="entry name" value="Kunitz_BPTI_sf"/>
</dbReference>
<dbReference type="InterPro" id="IPR006150">
    <property type="entry name" value="Cys_repeat_1"/>
</dbReference>
<dbReference type="InterPro" id="IPR028150">
    <property type="entry name" value="Lustrin_cystein"/>
</dbReference>
<dbReference type="Pfam" id="PF14625">
    <property type="entry name" value="Lustrin_cystein"/>
    <property type="match status" value="2"/>
</dbReference>
<evidence type="ECO:0000313" key="2">
    <source>
        <dbReference type="Proteomes" id="UP000887578"/>
    </source>
</evidence>
<keyword evidence="2" id="KW-1185">Reference proteome</keyword>
<dbReference type="SMART" id="SM00289">
    <property type="entry name" value="WR1"/>
    <property type="match status" value="2"/>
</dbReference>
<dbReference type="Proteomes" id="UP000887578">
    <property type="component" value="Unplaced"/>
</dbReference>
<dbReference type="WBParaSite" id="PDA_v2.g6248.t1">
    <property type="protein sequence ID" value="PDA_v2.g6248.t1"/>
    <property type="gene ID" value="PDA_v2.g6248"/>
</dbReference>
<reference evidence="3" key="1">
    <citation type="submission" date="2022-11" db="UniProtKB">
        <authorList>
            <consortium name="WormBaseParasite"/>
        </authorList>
    </citation>
    <scope>IDENTIFICATION</scope>
</reference>
<dbReference type="InterPro" id="IPR002223">
    <property type="entry name" value="Kunitz_BPTI"/>
</dbReference>
<evidence type="ECO:0000259" key="1">
    <source>
        <dbReference type="PROSITE" id="PS50279"/>
    </source>
</evidence>
<dbReference type="AlphaFoldDB" id="A0A914QR56"/>
<feature type="domain" description="BPTI/Kunitz inhibitor" evidence="1">
    <location>
        <begin position="114"/>
        <end position="164"/>
    </location>
</feature>
<name>A0A914QR56_9BILA</name>
<sequence>MYEMDLEDPCETYLNEGEGSKSLHRWYYNPFSGTCQAFIYRGLKGNENNFLTKQLCEQTCQPLSNVCFGGQEPFKIGSKISQCTSNSDCPHSHYCHNGAEKRANVCCKKQGNPCEQQLMIGIGDSKLQRFYYSEVDDRCIGFNYSGLAGNENNFATKSQCEIVCPGFRDFCPHGKPLLNKGKPTMCGIDTACQKGYVCHVTKKETKSVCCPDPASFCLLPKEIGPCQRSEKRYFYNRETGICEKFL</sequence>
<dbReference type="PANTHER" id="PTHR46339:SF1">
    <property type="entry name" value="BPTI_KUNITZ INHIBITOR DOMAIN-CONTAINING PROTEIN"/>
    <property type="match status" value="1"/>
</dbReference>
<dbReference type="CDD" id="cd00109">
    <property type="entry name" value="Kunitz-type"/>
    <property type="match status" value="1"/>
</dbReference>
<feature type="domain" description="BPTI/Kunitz inhibitor" evidence="1">
    <location>
        <begin position="10"/>
        <end position="60"/>
    </location>
</feature>
<dbReference type="Gene3D" id="4.10.410.10">
    <property type="entry name" value="Pancreatic trypsin inhibitor Kunitz domain"/>
    <property type="match status" value="3"/>
</dbReference>
<evidence type="ECO:0000313" key="3">
    <source>
        <dbReference type="WBParaSite" id="PDA_v2.g6248.t1"/>
    </source>
</evidence>
<dbReference type="PANTHER" id="PTHR46339">
    <property type="entry name" value="PROTEIN CBG15282-RELATED"/>
    <property type="match status" value="1"/>
</dbReference>
<accession>A0A914QR56</accession>
<proteinExistence type="predicted"/>
<dbReference type="InterPro" id="IPR053014">
    <property type="entry name" value="Cuticle_assoc_divergent"/>
</dbReference>
<dbReference type="CDD" id="cd22593">
    <property type="entry name" value="Kunitz_conkunitzin"/>
    <property type="match status" value="2"/>
</dbReference>
<dbReference type="SUPFAM" id="SSF57362">
    <property type="entry name" value="BPTI-like"/>
    <property type="match status" value="3"/>
</dbReference>
<dbReference type="PROSITE" id="PS50279">
    <property type="entry name" value="BPTI_KUNITZ_2"/>
    <property type="match status" value="2"/>
</dbReference>
<dbReference type="GO" id="GO:0004867">
    <property type="term" value="F:serine-type endopeptidase inhibitor activity"/>
    <property type="evidence" value="ECO:0007669"/>
    <property type="project" value="InterPro"/>
</dbReference>